<dbReference type="Proteomes" id="UP000677457">
    <property type="component" value="Unassembled WGS sequence"/>
</dbReference>
<dbReference type="RefSeq" id="WP_018794074.1">
    <property type="nucleotide sequence ID" value="NZ_BOQM01000025.1"/>
</dbReference>
<comment type="subcellular location">
    <subcellularLocation>
        <location evidence="1">Cell membrane</location>
        <topology evidence="1">Multi-pass membrane protein</topology>
    </subcellularLocation>
</comment>
<dbReference type="PANTHER" id="PTHR30472:SF24">
    <property type="entry name" value="FERRIC ENTEROBACTIN TRANSPORT SYSTEM PERMEASE PROTEIN FEPG"/>
    <property type="match status" value="1"/>
</dbReference>
<protein>
    <submittedName>
        <fullName evidence="9">Uncharacterized protein</fullName>
    </submittedName>
</protein>
<evidence type="ECO:0000256" key="3">
    <source>
        <dbReference type="ARBA" id="ARBA00022448"/>
    </source>
</evidence>
<keyword evidence="5 8" id="KW-0812">Transmembrane</keyword>
<evidence type="ECO:0000313" key="10">
    <source>
        <dbReference type="Proteomes" id="UP000677457"/>
    </source>
</evidence>
<comment type="caution">
    <text evidence="9">The sequence shown here is derived from an EMBL/GenBank/DDBJ whole genome shotgun (WGS) entry which is preliminary data.</text>
</comment>
<dbReference type="SUPFAM" id="SSF81345">
    <property type="entry name" value="ABC transporter involved in vitamin B12 uptake, BtuC"/>
    <property type="match status" value="1"/>
</dbReference>
<evidence type="ECO:0000256" key="1">
    <source>
        <dbReference type="ARBA" id="ARBA00004651"/>
    </source>
</evidence>
<evidence type="ECO:0000313" key="9">
    <source>
        <dbReference type="EMBL" id="GIM86540.1"/>
    </source>
</evidence>
<feature type="transmembrane region" description="Helical" evidence="8">
    <location>
        <begin position="61"/>
        <end position="84"/>
    </location>
</feature>
<dbReference type="Pfam" id="PF01032">
    <property type="entry name" value="FecCD"/>
    <property type="match status" value="1"/>
</dbReference>
<feature type="transmembrane region" description="Helical" evidence="8">
    <location>
        <begin position="12"/>
        <end position="29"/>
    </location>
</feature>
<keyword evidence="4" id="KW-1003">Cell membrane</keyword>
<gene>
    <name evidence="9" type="ORF">Sar04_32760</name>
</gene>
<reference evidence="9 10" key="1">
    <citation type="submission" date="2021-03" db="EMBL/GenBank/DDBJ databases">
        <title>Whole genome shotgun sequence of Salinispora arenicola NBRC 105043.</title>
        <authorList>
            <person name="Komaki H."/>
            <person name="Tamura T."/>
        </authorList>
    </citation>
    <scope>NUCLEOTIDE SEQUENCE [LARGE SCALE GENOMIC DNA]</scope>
    <source>
        <strain evidence="9 10">NBRC 105043</strain>
    </source>
</reference>
<dbReference type="GeneID" id="93773873"/>
<dbReference type="EMBL" id="BOQM01000025">
    <property type="protein sequence ID" value="GIM86540.1"/>
    <property type="molecule type" value="Genomic_DNA"/>
</dbReference>
<organism evidence="9 10">
    <name type="scientific">Salinispora arenicola</name>
    <dbReference type="NCBI Taxonomy" id="168697"/>
    <lineage>
        <taxon>Bacteria</taxon>
        <taxon>Bacillati</taxon>
        <taxon>Actinomycetota</taxon>
        <taxon>Actinomycetes</taxon>
        <taxon>Micromonosporales</taxon>
        <taxon>Micromonosporaceae</taxon>
        <taxon>Salinispora</taxon>
    </lineage>
</organism>
<evidence type="ECO:0000256" key="6">
    <source>
        <dbReference type="ARBA" id="ARBA00022989"/>
    </source>
</evidence>
<proteinExistence type="inferred from homology"/>
<feature type="transmembrane region" description="Helical" evidence="8">
    <location>
        <begin position="36"/>
        <end position="55"/>
    </location>
</feature>
<sequence length="116" mass="11414">MSRNALGSPDVIGFTTGAATGAIVQIVVFQAEALQVSIGAVAGGLLTAVAVYVLSRGVSGGYRLIPTGIGVSAVLGALNGLLLVTGDLDRAFTVTRLLPITAAVPIGRVTGIVGGL</sequence>
<keyword evidence="7 8" id="KW-0472">Membrane</keyword>
<keyword evidence="3" id="KW-0813">Transport</keyword>
<dbReference type="PANTHER" id="PTHR30472">
    <property type="entry name" value="FERRIC ENTEROBACTIN TRANSPORT SYSTEM PERMEASE PROTEIN"/>
    <property type="match status" value="1"/>
</dbReference>
<keyword evidence="10" id="KW-1185">Reference proteome</keyword>
<evidence type="ECO:0000256" key="5">
    <source>
        <dbReference type="ARBA" id="ARBA00022692"/>
    </source>
</evidence>
<evidence type="ECO:0000256" key="8">
    <source>
        <dbReference type="SAM" id="Phobius"/>
    </source>
</evidence>
<accession>A0ABQ4JU85</accession>
<evidence type="ECO:0000256" key="7">
    <source>
        <dbReference type="ARBA" id="ARBA00023136"/>
    </source>
</evidence>
<name>A0ABQ4JU85_SALAC</name>
<keyword evidence="6 8" id="KW-1133">Transmembrane helix</keyword>
<comment type="similarity">
    <text evidence="2">Belongs to the binding-protein-dependent transport system permease family. FecCD subfamily.</text>
</comment>
<evidence type="ECO:0000256" key="2">
    <source>
        <dbReference type="ARBA" id="ARBA00007935"/>
    </source>
</evidence>
<dbReference type="InterPro" id="IPR000522">
    <property type="entry name" value="ABC_transptr_permease_BtuC"/>
</dbReference>
<dbReference type="InterPro" id="IPR037294">
    <property type="entry name" value="ABC_BtuC-like"/>
</dbReference>
<dbReference type="Gene3D" id="1.10.3470.10">
    <property type="entry name" value="ABC transporter involved in vitamin B12 uptake, BtuC"/>
    <property type="match status" value="1"/>
</dbReference>
<evidence type="ECO:0000256" key="4">
    <source>
        <dbReference type="ARBA" id="ARBA00022475"/>
    </source>
</evidence>